<dbReference type="InterPro" id="IPR001849">
    <property type="entry name" value="PH_domain"/>
</dbReference>
<dbReference type="InterPro" id="IPR011993">
    <property type="entry name" value="PH-like_dom_sf"/>
</dbReference>
<feature type="region of interest" description="Disordered" evidence="1">
    <location>
        <begin position="684"/>
        <end position="716"/>
    </location>
</feature>
<comment type="caution">
    <text evidence="3">The sequence shown here is derived from an EMBL/GenBank/DDBJ whole genome shotgun (WGS) entry which is preliminary data.</text>
</comment>
<evidence type="ECO:0000313" key="4">
    <source>
        <dbReference type="Proteomes" id="UP000323011"/>
    </source>
</evidence>
<protein>
    <recommendedName>
        <fullName evidence="2">PH domain-containing protein</fullName>
    </recommendedName>
</protein>
<dbReference type="Proteomes" id="UP000323011">
    <property type="component" value="Unassembled WGS sequence"/>
</dbReference>
<gene>
    <name evidence="3" type="ORF">FNF29_05534</name>
</gene>
<accession>A0A5A8CC29</accession>
<dbReference type="Pfam" id="PF00169">
    <property type="entry name" value="PH"/>
    <property type="match status" value="1"/>
</dbReference>
<dbReference type="EMBL" id="VLTN01000037">
    <property type="protein sequence ID" value="KAA0150094.1"/>
    <property type="molecule type" value="Genomic_DNA"/>
</dbReference>
<dbReference type="Gene3D" id="2.30.29.30">
    <property type="entry name" value="Pleckstrin-homology domain (PH domain)/Phosphotyrosine-binding domain (PTB)"/>
    <property type="match status" value="1"/>
</dbReference>
<dbReference type="SUPFAM" id="SSF50729">
    <property type="entry name" value="PH domain-like"/>
    <property type="match status" value="1"/>
</dbReference>
<reference evidence="3 4" key="1">
    <citation type="submission" date="2019-07" db="EMBL/GenBank/DDBJ databases">
        <title>Genomes of Cafeteria roenbergensis.</title>
        <authorList>
            <person name="Fischer M.G."/>
            <person name="Hackl T."/>
            <person name="Roman M."/>
        </authorList>
    </citation>
    <scope>NUCLEOTIDE SEQUENCE [LARGE SCALE GENOMIC DNA]</scope>
    <source>
        <strain evidence="3 4">BVI</strain>
    </source>
</reference>
<feature type="domain" description="PH" evidence="2">
    <location>
        <begin position="78"/>
        <end position="192"/>
    </location>
</feature>
<dbReference type="SMART" id="SM00233">
    <property type="entry name" value="PH"/>
    <property type="match status" value="1"/>
</dbReference>
<feature type="region of interest" description="Disordered" evidence="1">
    <location>
        <begin position="536"/>
        <end position="572"/>
    </location>
</feature>
<organism evidence="3 4">
    <name type="scientific">Cafeteria roenbergensis</name>
    <name type="common">Marine flagellate</name>
    <dbReference type="NCBI Taxonomy" id="33653"/>
    <lineage>
        <taxon>Eukaryota</taxon>
        <taxon>Sar</taxon>
        <taxon>Stramenopiles</taxon>
        <taxon>Bigyra</taxon>
        <taxon>Opalozoa</taxon>
        <taxon>Bicosoecida</taxon>
        <taxon>Cafeteriaceae</taxon>
        <taxon>Cafeteria</taxon>
    </lineage>
</organism>
<keyword evidence="4" id="KW-1185">Reference proteome</keyword>
<feature type="region of interest" description="Disordered" evidence="1">
    <location>
        <begin position="196"/>
        <end position="218"/>
    </location>
</feature>
<dbReference type="PROSITE" id="PS50003">
    <property type="entry name" value="PH_DOMAIN"/>
    <property type="match status" value="1"/>
</dbReference>
<feature type="compositionally biased region" description="Low complexity" evidence="1">
    <location>
        <begin position="543"/>
        <end position="556"/>
    </location>
</feature>
<evidence type="ECO:0000313" key="3">
    <source>
        <dbReference type="EMBL" id="KAA0150094.1"/>
    </source>
</evidence>
<sequence length="888" mass="90260">MEGAGAVEDNDDAFVRAALHALDDQQQTLLDVARLLPAMRVLVDEKASAQQRSTAAAGAKAWLDEYESKQRIRGTAVEPDKAGYLRKVAQSGLATATRWVVLEGHNLSYFVDRAETDLRGVLRLPGTVCERCRGMGSRRNSFRLSAAPGTAAAGSDAGALNPLNSGKRAYVFAADSSEEADEWVALIRRAASSSAARAGPASGSDCGGPDASGLGSDLEQGQRDRCLAWSAALGGAPDSTQYRRRLRGLCREAGQSPAQGGGRAVCRSWTTIRVGDLPLRPVLTVGGAWARVHLRAVWERDMALHGRVGVGAAVGASDSDGLVSTGRAPALGSPLFARRAHASAASSGGFSSAYLAGAMLSAAKPDADAASAAARARRAEDLARRGSVAIPRIEPAVSARMPVPPRLRVPAGAGGAAEAAVAAAESAVTDAAAAAARRLWGFSPGDRADLHQLAIDVGRDCTVVDGTVMAASRLEHVVRALAAAVRQAGSTTPADQPPPRGQVRAAGGQDCDIACGGAGAGEAARSALLISGDEELDEEGEVDGAAGAEDQDSAGSDGRDDLDGDSAGESEAATVASRLRGTARADAKLTSFVANVLACSCRTAAGGDAYEALELALRCPSTAVIVPQGGIAAPVVLTVASSLARYTAPPVRVMPLGAVPSHAAAGAAAGGRAAELVIPTPPLSEAERETAKRARAPPPPPGHEARLRSNGVQNPGARPVFVVADTTLFYRVRALDGRGDVVPDKEDDDAEAVAPLPEGFGFPAGACECAGSPTAKGDSALLAASGVASFSDDESDAGPSEADDTRGEGAAEPGREAGALGTGRPRGQALEELEWQRGDIAFVAAHFRRVFPFGSRPGKGTVRVFATCRPGGTGAIEGDGSAGGGGDE</sequence>
<dbReference type="AlphaFoldDB" id="A0A5A8CC29"/>
<feature type="compositionally biased region" description="Basic and acidic residues" evidence="1">
    <location>
        <begin position="803"/>
        <end position="815"/>
    </location>
</feature>
<evidence type="ECO:0000259" key="2">
    <source>
        <dbReference type="PROSITE" id="PS50003"/>
    </source>
</evidence>
<feature type="region of interest" description="Disordered" evidence="1">
    <location>
        <begin position="787"/>
        <end position="825"/>
    </location>
</feature>
<name>A0A5A8CC29_CAFRO</name>
<evidence type="ECO:0000256" key="1">
    <source>
        <dbReference type="SAM" id="MobiDB-lite"/>
    </source>
</evidence>
<proteinExistence type="predicted"/>